<dbReference type="Pfam" id="PF00106">
    <property type="entry name" value="adh_short"/>
    <property type="match status" value="1"/>
</dbReference>
<comment type="caution">
    <text evidence="2">The sequence shown here is derived from an EMBL/GenBank/DDBJ whole genome shotgun (WGS) entry which is preliminary data.</text>
</comment>
<evidence type="ECO:0000313" key="2">
    <source>
        <dbReference type="EMBL" id="MBE4909765.1"/>
    </source>
</evidence>
<keyword evidence="3" id="KW-1185">Reference proteome</keyword>
<dbReference type="SUPFAM" id="SSF51735">
    <property type="entry name" value="NAD(P)-binding Rossmann-fold domains"/>
    <property type="match status" value="1"/>
</dbReference>
<reference evidence="2 3" key="1">
    <citation type="submission" date="2020-10" db="EMBL/GenBank/DDBJ databases">
        <title>Bacillus sp. HD4P25, an endophyte from a halophyte.</title>
        <authorList>
            <person name="Sun J.-Q."/>
        </authorList>
    </citation>
    <scope>NUCLEOTIDE SEQUENCE [LARGE SCALE GENOMIC DNA]</scope>
    <source>
        <strain evidence="2 3">YIM 93174</strain>
    </source>
</reference>
<dbReference type="EMBL" id="JADCLJ010000024">
    <property type="protein sequence ID" value="MBE4909765.1"/>
    <property type="molecule type" value="Genomic_DNA"/>
</dbReference>
<keyword evidence="1" id="KW-0560">Oxidoreductase</keyword>
<dbReference type="Proteomes" id="UP001516662">
    <property type="component" value="Unassembled WGS sequence"/>
</dbReference>
<dbReference type="InterPro" id="IPR002347">
    <property type="entry name" value="SDR_fam"/>
</dbReference>
<proteinExistence type="predicted"/>
<dbReference type="InterPro" id="IPR036291">
    <property type="entry name" value="NAD(P)-bd_dom_sf"/>
</dbReference>
<dbReference type="NCBIfam" id="NF004846">
    <property type="entry name" value="PRK06197.1"/>
    <property type="match status" value="1"/>
</dbReference>
<gene>
    <name evidence="2" type="ORF">IMZ08_17160</name>
</gene>
<evidence type="ECO:0000313" key="3">
    <source>
        <dbReference type="Proteomes" id="UP001516662"/>
    </source>
</evidence>
<dbReference type="Gene3D" id="3.40.50.720">
    <property type="entry name" value="NAD(P)-binding Rossmann-like Domain"/>
    <property type="match status" value="1"/>
</dbReference>
<dbReference type="PANTHER" id="PTHR43157">
    <property type="entry name" value="PHOSPHATIDYLINOSITOL-GLYCAN BIOSYNTHESIS CLASS F PROTEIN-RELATED"/>
    <property type="match status" value="1"/>
</dbReference>
<name>A0ABR9QMN2_9BACI</name>
<protein>
    <submittedName>
        <fullName evidence="2">SDR family NAD(P)-dependent oxidoreductase</fullName>
    </submittedName>
</protein>
<dbReference type="PRINTS" id="PR00081">
    <property type="entry name" value="GDHRDH"/>
</dbReference>
<dbReference type="PANTHER" id="PTHR43157:SF31">
    <property type="entry name" value="PHOSPHATIDYLINOSITOL-GLYCAN BIOSYNTHESIS CLASS F PROTEIN"/>
    <property type="match status" value="1"/>
</dbReference>
<sequence length="296" mass="33049">MMSKTVVITGANSGLGLETCKYFVTEGYRVVMAIRNMEKGKKAKEELLTFYPKAEIDLFYLNLADLSTVHDFVRSFSEKYKTLDLLINNAGVMIPPYSKTEEGFELQFGCNHLGHFTLTTLLLPLLEKGANPRVITLSSIAYRNGKIDFDNLDGKKGYKAMKFYCQSKLANLLFAKELDYRLKEANYKTKSLAAHPGISSTNLFNLGNEKTPWFIKLIMKLIAQPASKGALPIIMAATDETLKGGEFIGPDGLGNRKGNPTIQTPQKDVYNKNTMKQLWDVSEQLTGVTFNLNSSK</sequence>
<organism evidence="2 3">
    <name type="scientific">Litchfieldia luteola</name>
    <dbReference type="NCBI Taxonomy" id="682179"/>
    <lineage>
        <taxon>Bacteria</taxon>
        <taxon>Bacillati</taxon>
        <taxon>Bacillota</taxon>
        <taxon>Bacilli</taxon>
        <taxon>Bacillales</taxon>
        <taxon>Bacillaceae</taxon>
        <taxon>Litchfieldia</taxon>
    </lineage>
</organism>
<evidence type="ECO:0000256" key="1">
    <source>
        <dbReference type="ARBA" id="ARBA00023002"/>
    </source>
</evidence>
<accession>A0ABR9QMN2</accession>